<feature type="transmembrane region" description="Helical" evidence="1">
    <location>
        <begin position="87"/>
        <end position="114"/>
    </location>
</feature>
<name>G0VF41_NAUCA</name>
<keyword evidence="1" id="KW-0472">Membrane</keyword>
<dbReference type="RefSeq" id="XP_003676467.1">
    <property type="nucleotide sequence ID" value="XM_003676419.1"/>
</dbReference>
<evidence type="ECO:0000313" key="2">
    <source>
        <dbReference type="EMBL" id="CCC70106.1"/>
    </source>
</evidence>
<sequence>MAMFSHTSSSSSDIENYGMANHVIKANEAGTVKQEMMEELELGTFEQEGEDAQTVSIMFAKSPYKYCKTISLNVLNIVVGYKHTLTIMWVLMGAIILQCILYVIIEAACMPAVYKKRIKRNDMEFILSVVSNDTIDYRFYLNYARSVKLWDNI</sequence>
<organism evidence="2 3">
    <name type="scientific">Naumovozyma castellii</name>
    <name type="common">Yeast</name>
    <name type="synonym">Saccharomyces castellii</name>
    <dbReference type="NCBI Taxonomy" id="27288"/>
    <lineage>
        <taxon>Eukaryota</taxon>
        <taxon>Fungi</taxon>
        <taxon>Dikarya</taxon>
        <taxon>Ascomycota</taxon>
        <taxon>Saccharomycotina</taxon>
        <taxon>Saccharomycetes</taxon>
        <taxon>Saccharomycetales</taxon>
        <taxon>Saccharomycetaceae</taxon>
        <taxon>Naumovozyma</taxon>
    </lineage>
</organism>
<proteinExistence type="predicted"/>
<dbReference type="Proteomes" id="UP000001640">
    <property type="component" value="Chromosome 5"/>
</dbReference>
<protein>
    <submittedName>
        <fullName evidence="2">Uncharacterized protein</fullName>
    </submittedName>
</protein>
<reference evidence="2 3" key="1">
    <citation type="journal article" date="2011" name="Proc. Natl. Acad. Sci. U.S.A.">
        <title>Evolutionary erosion of yeast sex chromosomes by mating-type switching accidents.</title>
        <authorList>
            <person name="Gordon J.L."/>
            <person name="Armisen D."/>
            <person name="Proux-Wera E."/>
            <person name="Oheigeartaigh S.S."/>
            <person name="Byrne K.P."/>
            <person name="Wolfe K.H."/>
        </authorList>
    </citation>
    <scope>NUCLEOTIDE SEQUENCE [LARGE SCALE GENOMIC DNA]</scope>
    <source>
        <strain evidence="3">ATCC 76901 / BCRC 22586 / CBS 4309 / NBRC 1992 / NRRL Y-12630</strain>
    </source>
</reference>
<keyword evidence="3" id="KW-1185">Reference proteome</keyword>
<evidence type="ECO:0000256" key="1">
    <source>
        <dbReference type="SAM" id="Phobius"/>
    </source>
</evidence>
<gene>
    <name evidence="2" type="primary">NCAS0E00360</name>
    <name evidence="2" type="ordered locus">NCAS_0E00360</name>
</gene>
<dbReference type="GeneID" id="96903739"/>
<dbReference type="InParanoid" id="G0VF41"/>
<evidence type="ECO:0000313" key="3">
    <source>
        <dbReference type="Proteomes" id="UP000001640"/>
    </source>
</evidence>
<dbReference type="EMBL" id="HE576756">
    <property type="protein sequence ID" value="CCC70106.1"/>
    <property type="molecule type" value="Genomic_DNA"/>
</dbReference>
<keyword evidence="1" id="KW-0812">Transmembrane</keyword>
<dbReference type="KEGG" id="ncs:NCAS_0E00360"/>
<dbReference type="AlphaFoldDB" id="G0VF41"/>
<dbReference type="HOGENOM" id="CLU_1713764_0_0_1"/>
<accession>G0VF41</accession>
<keyword evidence="1" id="KW-1133">Transmembrane helix</keyword>
<reference key="2">
    <citation type="submission" date="2011-08" db="EMBL/GenBank/DDBJ databases">
        <title>Genome sequence of Naumovozyma castellii.</title>
        <authorList>
            <person name="Gordon J.L."/>
            <person name="Armisen D."/>
            <person name="Proux-Wera E."/>
            <person name="OhEigeartaigh S.S."/>
            <person name="Byrne K.P."/>
            <person name="Wolfe K.H."/>
        </authorList>
    </citation>
    <scope>NUCLEOTIDE SEQUENCE</scope>
    <source>
        <strain>Type strain:CBS 4309</strain>
    </source>
</reference>